<dbReference type="PANTHER" id="PTHR12393:SF6">
    <property type="entry name" value="SPHINGOMYELIN PHOSPHODIESTERASE 2"/>
    <property type="match status" value="1"/>
</dbReference>
<dbReference type="InterPro" id="IPR036770">
    <property type="entry name" value="Ankyrin_rpt-contain_sf"/>
</dbReference>
<dbReference type="Proteomes" id="UP000075714">
    <property type="component" value="Unassembled WGS sequence"/>
</dbReference>
<dbReference type="GO" id="GO:0016020">
    <property type="term" value="C:membrane"/>
    <property type="evidence" value="ECO:0007669"/>
    <property type="project" value="TreeGrafter"/>
</dbReference>
<proteinExistence type="predicted"/>
<dbReference type="GO" id="GO:0046513">
    <property type="term" value="P:ceramide biosynthetic process"/>
    <property type="evidence" value="ECO:0007669"/>
    <property type="project" value="TreeGrafter"/>
</dbReference>
<reference evidence="2" key="1">
    <citation type="journal article" date="2016" name="Nat. Commun.">
        <title>The Gonium pectorale genome demonstrates co-option of cell cycle regulation during the evolution of multicellularity.</title>
        <authorList>
            <person name="Hanschen E.R."/>
            <person name="Marriage T.N."/>
            <person name="Ferris P.J."/>
            <person name="Hamaji T."/>
            <person name="Toyoda A."/>
            <person name="Fujiyama A."/>
            <person name="Neme R."/>
            <person name="Noguchi H."/>
            <person name="Minakuchi Y."/>
            <person name="Suzuki M."/>
            <person name="Kawai-Toyooka H."/>
            <person name="Smith D.R."/>
            <person name="Sparks H."/>
            <person name="Anderson J."/>
            <person name="Bakaric R."/>
            <person name="Luria V."/>
            <person name="Karger A."/>
            <person name="Kirschner M.W."/>
            <person name="Durand P.M."/>
            <person name="Michod R.E."/>
            <person name="Nozaki H."/>
            <person name="Olson B.J."/>
        </authorList>
    </citation>
    <scope>NUCLEOTIDE SEQUENCE [LARGE SCALE GENOMIC DNA]</scope>
    <source>
        <strain evidence="2">NIES-2863</strain>
    </source>
</reference>
<protein>
    <submittedName>
        <fullName evidence="1">Uncharacterized protein</fullName>
    </submittedName>
</protein>
<gene>
    <name evidence="1" type="ORF">GPECTOR_289g773</name>
</gene>
<dbReference type="SUPFAM" id="SSF140860">
    <property type="entry name" value="Pseudo ankyrin repeat-like"/>
    <property type="match status" value="1"/>
</dbReference>
<keyword evidence="2" id="KW-1185">Reference proteome</keyword>
<evidence type="ECO:0000313" key="1">
    <source>
        <dbReference type="EMBL" id="KXZ41771.1"/>
    </source>
</evidence>
<sequence length="401" mass="43104">MEAPARERWSSRVWPQLLPELAERIVDCLDGNEIAATFRGVNKATAEHFSGPQHTTIRLSEPVPAHAFAAHWLAPGATRGLTFYMRCELVRLTARSGVLANLEVALQAAGFLEAVAEAFGAAAGVGHLAMCQWLWDYSRNLIEVRLTPDWAAKVEWLEAQGCPRSSGAAAEAAGLAEHGEALARLTWLRERGYPVDGDAVSAAASAGNTAAMQYLVPEAPVLTAGGLGDVVLHVIHGGHLAALQTLHSANWPLHQNARRYAVLAARNGHLHVLAWLLDTLGPETVVLNGKLFTAAAWSGSVELLAWLRQRGCPCHRNAYLAAAGSGCVAALEQLAEQGCPIRGNGQPYIEACRSGDMATQGCPVDYEALENSAEKWCDEATPSWIPWVRALLEEHPSHLQP</sequence>
<dbReference type="GO" id="GO:0004620">
    <property type="term" value="F:phospholipase activity"/>
    <property type="evidence" value="ECO:0007669"/>
    <property type="project" value="TreeGrafter"/>
</dbReference>
<dbReference type="EMBL" id="LSYV01000288">
    <property type="protein sequence ID" value="KXZ41771.1"/>
    <property type="molecule type" value="Genomic_DNA"/>
</dbReference>
<dbReference type="GO" id="GO:0005783">
    <property type="term" value="C:endoplasmic reticulum"/>
    <property type="evidence" value="ECO:0007669"/>
    <property type="project" value="TreeGrafter"/>
</dbReference>
<dbReference type="GO" id="GO:0030149">
    <property type="term" value="P:sphingolipid catabolic process"/>
    <property type="evidence" value="ECO:0007669"/>
    <property type="project" value="TreeGrafter"/>
</dbReference>
<evidence type="ECO:0000313" key="2">
    <source>
        <dbReference type="Proteomes" id="UP000075714"/>
    </source>
</evidence>
<dbReference type="PANTHER" id="PTHR12393">
    <property type="entry name" value="SPHINGOMYELIN PHOSPHODIESTERASE RELATED"/>
    <property type="match status" value="1"/>
</dbReference>
<accession>A0A150FVY2</accession>
<name>A0A150FVY2_GONPE</name>
<organism evidence="1 2">
    <name type="scientific">Gonium pectorale</name>
    <name type="common">Green alga</name>
    <dbReference type="NCBI Taxonomy" id="33097"/>
    <lineage>
        <taxon>Eukaryota</taxon>
        <taxon>Viridiplantae</taxon>
        <taxon>Chlorophyta</taxon>
        <taxon>core chlorophytes</taxon>
        <taxon>Chlorophyceae</taxon>
        <taxon>CS clade</taxon>
        <taxon>Chlamydomonadales</taxon>
        <taxon>Volvocaceae</taxon>
        <taxon>Gonium</taxon>
    </lineage>
</organism>
<dbReference type="Gene3D" id="1.25.40.20">
    <property type="entry name" value="Ankyrin repeat-containing domain"/>
    <property type="match status" value="1"/>
</dbReference>
<dbReference type="GO" id="GO:0071944">
    <property type="term" value="C:cell periphery"/>
    <property type="evidence" value="ECO:0007669"/>
    <property type="project" value="TreeGrafter"/>
</dbReference>
<dbReference type="AlphaFoldDB" id="A0A150FVY2"/>
<comment type="caution">
    <text evidence="1">The sequence shown here is derived from an EMBL/GenBank/DDBJ whole genome shotgun (WGS) entry which is preliminary data.</text>
</comment>